<feature type="domain" description="tRNA uridine 5-carboxymethylaminomethyl modification enzyme C-terminal subdomain" evidence="12">
    <location>
        <begin position="526"/>
        <end position="597"/>
    </location>
</feature>
<evidence type="ECO:0000256" key="1">
    <source>
        <dbReference type="ARBA" id="ARBA00001974"/>
    </source>
</evidence>
<evidence type="ECO:0000256" key="9">
    <source>
        <dbReference type="ARBA" id="ARBA00025948"/>
    </source>
</evidence>
<dbReference type="Gene3D" id="3.50.50.60">
    <property type="entry name" value="FAD/NAD(P)-binding domain"/>
    <property type="match status" value="2"/>
</dbReference>
<evidence type="ECO:0000256" key="4">
    <source>
        <dbReference type="ARBA" id="ARBA00020461"/>
    </source>
</evidence>
<evidence type="ECO:0000256" key="5">
    <source>
        <dbReference type="ARBA" id="ARBA00022630"/>
    </source>
</evidence>
<evidence type="ECO:0000256" key="11">
    <source>
        <dbReference type="HAMAP-Rule" id="MF_00129"/>
    </source>
</evidence>
<dbReference type="InterPro" id="IPR040131">
    <property type="entry name" value="MnmG_N"/>
</dbReference>
<keyword evidence="5 11" id="KW-0285">Flavoprotein</keyword>
<dbReference type="Gene3D" id="1.10.150.570">
    <property type="entry name" value="GidA associated domain, C-terminal subdomain"/>
    <property type="match status" value="1"/>
</dbReference>
<dbReference type="InterPro" id="IPR047001">
    <property type="entry name" value="MnmG_C_subdom"/>
</dbReference>
<evidence type="ECO:0000256" key="8">
    <source>
        <dbReference type="ARBA" id="ARBA00023027"/>
    </source>
</evidence>
<evidence type="ECO:0000256" key="2">
    <source>
        <dbReference type="ARBA" id="ARBA00003717"/>
    </source>
</evidence>
<evidence type="ECO:0000256" key="6">
    <source>
        <dbReference type="ARBA" id="ARBA00022694"/>
    </source>
</evidence>
<dbReference type="GO" id="GO:0030488">
    <property type="term" value="P:tRNA methylation"/>
    <property type="evidence" value="ECO:0007669"/>
    <property type="project" value="TreeGrafter"/>
</dbReference>
<reference evidence="13" key="1">
    <citation type="submission" date="2023-05" db="EMBL/GenBank/DDBJ databases">
        <title>Anaerotaeda fermentans gen. nov., sp. nov., a novel anaerobic planctomycete of the new family within the order Sedimentisphaerales isolated from Taman Peninsula, Russia.</title>
        <authorList>
            <person name="Khomyakova M.A."/>
            <person name="Merkel A.Y."/>
            <person name="Slobodkin A.I."/>
        </authorList>
    </citation>
    <scope>NUCLEOTIDE SEQUENCE</scope>
    <source>
        <strain evidence="13">M17dextr</strain>
    </source>
</reference>
<sequence length="615" mass="67766">MKGGEFDCIVVGAGHAGIEAAHAAARIGARTGLITLRRDTIAKMSCNPAIGGLGKGQIACEVDALGGLMGLATDATGIQFRLLNRSKGPAVRAPRAQADKYRYQDFMRAALEETPNLTLVEAMVSDVLAERDRVRGVRCRSGAVFSAPTVVLTTGTFLRGLMHVGTERQPGGRLGEPAADELSASLERLGLEVRRLKTGTPVRLDAATCDLDRLEIQQGDDDPVPFSFMTDRIDRAQVPCWVTYTNERVHQLIRDNLDRAPLYTGQIQSTGPRYCPSIETKILRFADKQRHQVFLEPEDEARTTIYCNGISTSLPREVQEQMLRLMPGTENARIVHYAYAIEYDYCPPTQLQPSLETKQIAGLFLAGQINGTSGYEEAAAQGILAGINATKKLRGEEPLVLGRDRAYIGVLIDDLMTRGIDEPYRMFTSRAEHRLALRSDNADRRLTEIGRSVGLVDDVRYTRLQRKRTDIERLRSYLQATRRQGSSLWDLLRRPNSDLAGHLAEMPDVRAAGYGPDVLEAAIVDAKYEGYLVKQQRVVALQQNLDSKKIPADFDYAAVEHLRCEAREKLSAFKPATLGHASRISGITPADITVLQICLKKLSGSARRAAKEGPV</sequence>
<dbReference type="SUPFAM" id="SSF51905">
    <property type="entry name" value="FAD/NAD(P)-binding domain"/>
    <property type="match status" value="1"/>
</dbReference>
<dbReference type="Proteomes" id="UP001431776">
    <property type="component" value="Unassembled WGS sequence"/>
</dbReference>
<accession>A0AAW6U5Q9</accession>
<comment type="similarity">
    <text evidence="3 11">Belongs to the MnmG family.</text>
</comment>
<protein>
    <recommendedName>
        <fullName evidence="4 11">tRNA uridine 5-carboxymethylaminomethyl modification enzyme MnmG</fullName>
    </recommendedName>
    <alternativeName>
        <fullName evidence="10 11">Glucose-inhibited division protein A</fullName>
    </alternativeName>
</protein>
<dbReference type="PROSITE" id="PS01281">
    <property type="entry name" value="GIDA_2"/>
    <property type="match status" value="1"/>
</dbReference>
<dbReference type="PANTHER" id="PTHR11806">
    <property type="entry name" value="GLUCOSE INHIBITED DIVISION PROTEIN A"/>
    <property type="match status" value="1"/>
</dbReference>
<dbReference type="EMBL" id="JASCXX010000025">
    <property type="protein sequence ID" value="MDI6450886.1"/>
    <property type="molecule type" value="Genomic_DNA"/>
</dbReference>
<dbReference type="Pfam" id="PF13932">
    <property type="entry name" value="SAM_GIDA_C"/>
    <property type="match status" value="1"/>
</dbReference>
<dbReference type="InterPro" id="IPR020595">
    <property type="entry name" value="MnmG-rel_CS"/>
</dbReference>
<dbReference type="PANTHER" id="PTHR11806:SF0">
    <property type="entry name" value="PROTEIN MTO1 HOMOLOG, MITOCHONDRIAL"/>
    <property type="match status" value="1"/>
</dbReference>
<evidence type="ECO:0000313" key="14">
    <source>
        <dbReference type="Proteomes" id="UP001431776"/>
    </source>
</evidence>
<dbReference type="Pfam" id="PF01134">
    <property type="entry name" value="GIDA"/>
    <property type="match status" value="1"/>
</dbReference>
<dbReference type="InterPro" id="IPR002218">
    <property type="entry name" value="MnmG-rel"/>
</dbReference>
<evidence type="ECO:0000256" key="3">
    <source>
        <dbReference type="ARBA" id="ARBA00007653"/>
    </source>
</evidence>
<dbReference type="FunFam" id="1.10.150.570:FF:000001">
    <property type="entry name" value="tRNA uridine 5-carboxymethylaminomethyl modification enzyme MnmG"/>
    <property type="match status" value="1"/>
</dbReference>
<evidence type="ECO:0000313" key="13">
    <source>
        <dbReference type="EMBL" id="MDI6450886.1"/>
    </source>
</evidence>
<dbReference type="InterPro" id="IPR036188">
    <property type="entry name" value="FAD/NAD-bd_sf"/>
</dbReference>
<keyword evidence="6 11" id="KW-0819">tRNA processing</keyword>
<comment type="subcellular location">
    <subcellularLocation>
        <location evidence="11">Cytoplasm</location>
    </subcellularLocation>
</comment>
<comment type="function">
    <text evidence="2 11">NAD-binding protein involved in the addition of a carboxymethylaminomethyl (cmnm) group at the wobble position (U34) of certain tRNAs, forming tRNA-cmnm(5)s(2)U34.</text>
</comment>
<proteinExistence type="inferred from homology"/>
<evidence type="ECO:0000256" key="7">
    <source>
        <dbReference type="ARBA" id="ARBA00022827"/>
    </source>
</evidence>
<comment type="subunit">
    <text evidence="9 11">Homodimer. Heterotetramer of two MnmE and two MnmG subunits.</text>
</comment>
<dbReference type="NCBIfam" id="TIGR00136">
    <property type="entry name" value="mnmG_gidA"/>
    <property type="match status" value="1"/>
</dbReference>
<dbReference type="PROSITE" id="PS01280">
    <property type="entry name" value="GIDA_1"/>
    <property type="match status" value="1"/>
</dbReference>
<dbReference type="InterPro" id="IPR044920">
    <property type="entry name" value="MnmG_C_subdom_sf"/>
</dbReference>
<dbReference type="InterPro" id="IPR026904">
    <property type="entry name" value="MnmG_C"/>
</dbReference>
<organism evidence="13 14">
    <name type="scientific">Anaerobaca lacustris</name>
    <dbReference type="NCBI Taxonomy" id="3044600"/>
    <lineage>
        <taxon>Bacteria</taxon>
        <taxon>Pseudomonadati</taxon>
        <taxon>Planctomycetota</taxon>
        <taxon>Phycisphaerae</taxon>
        <taxon>Sedimentisphaerales</taxon>
        <taxon>Anaerobacaceae</taxon>
        <taxon>Anaerobaca</taxon>
    </lineage>
</organism>
<dbReference type="HAMAP" id="MF_00129">
    <property type="entry name" value="MnmG_GidA"/>
    <property type="match status" value="1"/>
</dbReference>
<comment type="caution">
    <text evidence="11">Lacks conserved residue(s) required for the propagation of feature annotation.</text>
</comment>
<name>A0AAW6U5Q9_9BACT</name>
<dbReference type="GO" id="GO:0005829">
    <property type="term" value="C:cytosol"/>
    <property type="evidence" value="ECO:0007669"/>
    <property type="project" value="TreeGrafter"/>
</dbReference>
<feature type="binding site" evidence="11">
    <location>
        <begin position="271"/>
        <end position="285"/>
    </location>
    <ligand>
        <name>NAD(+)</name>
        <dbReference type="ChEBI" id="CHEBI:57540"/>
    </ligand>
</feature>
<evidence type="ECO:0000259" key="12">
    <source>
        <dbReference type="SMART" id="SM01228"/>
    </source>
</evidence>
<dbReference type="FunFam" id="3.50.50.60:FF:000002">
    <property type="entry name" value="tRNA uridine 5-carboxymethylaminomethyl modification enzyme MnmG"/>
    <property type="match status" value="1"/>
</dbReference>
<comment type="caution">
    <text evidence="13">The sequence shown here is derived from an EMBL/GenBank/DDBJ whole genome shotgun (WGS) entry which is preliminary data.</text>
</comment>
<dbReference type="SMART" id="SM01228">
    <property type="entry name" value="GIDA_assoc_3"/>
    <property type="match status" value="1"/>
</dbReference>
<comment type="cofactor">
    <cofactor evidence="1 11">
        <name>FAD</name>
        <dbReference type="ChEBI" id="CHEBI:57692"/>
    </cofactor>
</comment>
<dbReference type="GO" id="GO:0050660">
    <property type="term" value="F:flavin adenine dinucleotide binding"/>
    <property type="evidence" value="ECO:0007669"/>
    <property type="project" value="UniProtKB-UniRule"/>
</dbReference>
<dbReference type="RefSeq" id="WP_349246295.1">
    <property type="nucleotide sequence ID" value="NZ_JASCXX010000025.1"/>
</dbReference>
<gene>
    <name evidence="11 13" type="primary">mnmG</name>
    <name evidence="11" type="synonym">gidA</name>
    <name evidence="13" type="ORF">QJ522_17635</name>
</gene>
<evidence type="ECO:0000256" key="10">
    <source>
        <dbReference type="ARBA" id="ARBA00031800"/>
    </source>
</evidence>
<dbReference type="Pfam" id="PF21680">
    <property type="entry name" value="GIDA_C_1st"/>
    <property type="match status" value="1"/>
</dbReference>
<keyword evidence="8 11" id="KW-0520">NAD</keyword>
<dbReference type="InterPro" id="IPR004416">
    <property type="entry name" value="MnmG"/>
</dbReference>
<keyword evidence="14" id="KW-1185">Reference proteome</keyword>
<dbReference type="Gene3D" id="1.10.10.1800">
    <property type="entry name" value="tRNA uridine 5-carboxymethylaminomethyl modification enzyme MnmG/GidA"/>
    <property type="match status" value="1"/>
</dbReference>
<keyword evidence="11" id="KW-0963">Cytoplasm</keyword>
<feature type="binding site" evidence="11">
    <location>
        <begin position="12"/>
        <end position="17"/>
    </location>
    <ligand>
        <name>FAD</name>
        <dbReference type="ChEBI" id="CHEBI:57692"/>
    </ligand>
</feature>
<dbReference type="AlphaFoldDB" id="A0AAW6U5Q9"/>
<dbReference type="GO" id="GO:0002098">
    <property type="term" value="P:tRNA wobble uridine modification"/>
    <property type="evidence" value="ECO:0007669"/>
    <property type="project" value="InterPro"/>
</dbReference>
<keyword evidence="7 11" id="KW-0274">FAD</keyword>
<dbReference type="InterPro" id="IPR049312">
    <property type="entry name" value="GIDA_C_N"/>
</dbReference>